<dbReference type="STRING" id="483913.AN935_05300"/>
<dbReference type="EMBL" id="CP120576">
    <property type="protein sequence ID" value="WEY84332.1"/>
    <property type="molecule type" value="Genomic_DNA"/>
</dbReference>
<feature type="transmembrane region" description="Helical" evidence="6">
    <location>
        <begin position="653"/>
        <end position="674"/>
    </location>
</feature>
<feature type="domain" description="ABC-2 type transporter transmembrane" evidence="7">
    <location>
        <begin position="21"/>
        <end position="756"/>
    </location>
</feature>
<feature type="transmembrane region" description="Helical" evidence="6">
    <location>
        <begin position="683"/>
        <end position="702"/>
    </location>
</feature>
<dbReference type="EMBL" id="JXBC01000002">
    <property type="protein sequence ID" value="KIU11963.1"/>
    <property type="molecule type" value="Genomic_DNA"/>
</dbReference>
<organism evidence="8 10">
    <name type="scientific">Bacillus subtilis</name>
    <dbReference type="NCBI Taxonomy" id="1423"/>
    <lineage>
        <taxon>Bacteria</taxon>
        <taxon>Bacillati</taxon>
        <taxon>Bacillota</taxon>
        <taxon>Bacilli</taxon>
        <taxon>Bacillales</taxon>
        <taxon>Bacillaceae</taxon>
        <taxon>Bacillus</taxon>
    </lineage>
</organism>
<accession>A0A0D1IRE5</accession>
<dbReference type="InterPro" id="IPR051328">
    <property type="entry name" value="T7SS_ABC-Transporter"/>
</dbReference>
<evidence type="ECO:0000256" key="6">
    <source>
        <dbReference type="SAM" id="Phobius"/>
    </source>
</evidence>
<feature type="transmembrane region" description="Helical" evidence="6">
    <location>
        <begin position="625"/>
        <end position="647"/>
    </location>
</feature>
<evidence type="ECO:0000256" key="4">
    <source>
        <dbReference type="ARBA" id="ARBA00023136"/>
    </source>
</evidence>
<dbReference type="Proteomes" id="UP000032247">
    <property type="component" value="Unassembled WGS sequence"/>
</dbReference>
<dbReference type="PANTHER" id="PTHR43077">
    <property type="entry name" value="TRANSPORT PERMEASE YVFS-RELATED"/>
    <property type="match status" value="1"/>
</dbReference>
<sequence length="775" mass="84005">MNTIRSQWKDIVTSKKLLIPIIAILFVPLIYSGVFLKAYWDPYGTVDQLPVVVVNQDKGATYEGEKLQIGDDLVKELKDNNNFDWHFSNDLDQSLKDLLNQKYYLVVEIPEDFSKNASTVLDKNPKKLDLKYHTNAGSNYVGATIGEKAIDKLKASVSKEVTEQYTKVIFDNFKDIAKGLSDASSGAKKIDDGTKDAKNGSAQLKENLAKLKESTATISDKTAQLADGAAQVTSGIQSLDSSLGKFQDSSNQIYDKSSQLAAGSGELTSKMNELLAGLQNVQKGAPNLTNGLDQLNSKAQEGSEKAAKAEKLINALDLTKLETAVNNLEKSETAMKEFKKQLSDFENSLKNRDQAFKNLINSSDFLTAEQKSQLINSVEKQLPQVDAPDFDEILSGLPTADQLPDIATIKSSLEDVKAQVAQVKAMPEATSKLYNGAKTIQDAIDRLTEGADKIYNGSQKLTDGQTKLTAGIGEYNKQFAKAKAGSEQLVTGSSQVSGGLFKLLDGSKQVQSGSSKLADGSASLDTGLGKLLDGTGELSSKLKDAADQTGDIDADDQTYGMFADPVKTKDDAIHSVPNYGTGLTPYILSMGLYVGGIMLTVVFPLKEASGRPRNGFEWFFSKFNVMMLVGIIQSLIVATVLLLGIGLEVESTWRFYVFTIITSLAFLAIIQFLATTMGNPGRFIAVIILVLQLGASGGTFPLELLPHFYQVIHGALPMTYSINGFRAVISNGDFGYMWQMAGVLIGISLVMIALSITYFTMLSRKEETSEEQPAS</sequence>
<evidence type="ECO:0000256" key="3">
    <source>
        <dbReference type="ARBA" id="ARBA00022989"/>
    </source>
</evidence>
<dbReference type="NCBIfam" id="TIGR03061">
    <property type="entry name" value="pip_yhgE_Nterm"/>
    <property type="match status" value="1"/>
</dbReference>
<dbReference type="InterPro" id="IPR013525">
    <property type="entry name" value="ABC2_TM"/>
</dbReference>
<evidence type="ECO:0000256" key="5">
    <source>
        <dbReference type="SAM" id="Coils"/>
    </source>
</evidence>
<dbReference type="NCBIfam" id="TIGR03062">
    <property type="entry name" value="pip_yhgE_Cterm"/>
    <property type="match status" value="1"/>
</dbReference>
<gene>
    <name evidence="9" type="primary">yhgE</name>
    <name evidence="9" type="ORF">P5633_18830</name>
    <name evidence="8" type="ORF">SC09_Contig19orf00270</name>
</gene>
<keyword evidence="3 6" id="KW-1133">Transmembrane helix</keyword>
<dbReference type="Gene3D" id="1.10.287.950">
    <property type="entry name" value="Methyl-accepting chemotaxis protein"/>
    <property type="match status" value="2"/>
</dbReference>
<evidence type="ECO:0000313" key="10">
    <source>
        <dbReference type="Proteomes" id="UP000032247"/>
    </source>
</evidence>
<reference evidence="9" key="2">
    <citation type="submission" date="2023-03" db="EMBL/GenBank/DDBJ databases">
        <title>Complete genome sequences of 52 Bacillus and Priestia strains isolated from West-African fermentations and 26 reference strains from the DSMZ collection.</title>
        <authorList>
            <person name="Wiedenbein E.S."/>
            <person name="Canoy T.S."/>
            <person name="Hui Y."/>
            <person name="Parkouda C."/>
            <person name="Dawende C."/>
            <person name="Ametefe E."/>
            <person name="Jespersen L."/>
            <person name="Nielsen D.S."/>
        </authorList>
    </citation>
    <scope>NUCLEOTIDE SEQUENCE</scope>
    <source>
        <strain evidence="9">PRO56</strain>
    </source>
</reference>
<dbReference type="InterPro" id="IPR017500">
    <property type="entry name" value="Phage_infect_YhgE_N"/>
</dbReference>
<comment type="subcellular location">
    <subcellularLocation>
        <location evidence="1">Membrane</location>
        <topology evidence="1">Multi-pass membrane protein</topology>
    </subcellularLocation>
</comment>
<feature type="transmembrane region" description="Helical" evidence="6">
    <location>
        <begin position="736"/>
        <end position="759"/>
    </location>
</feature>
<reference evidence="8 10" key="1">
    <citation type="submission" date="2014-12" db="EMBL/GenBank/DDBJ databases">
        <title>Comparative genome analysis of Bacillus coagulans HM-08, Clostridium butyricum HM-68, Bacillus subtilis HM-66 and Bacillus licheniformis BL-09.</title>
        <authorList>
            <person name="Zhang H."/>
        </authorList>
    </citation>
    <scope>NUCLEOTIDE SEQUENCE [LARGE SCALE GENOMIC DNA]</scope>
    <source>
        <strain evidence="8 10">HM-66</strain>
    </source>
</reference>
<evidence type="ECO:0000259" key="7">
    <source>
        <dbReference type="Pfam" id="PF12698"/>
    </source>
</evidence>
<evidence type="ECO:0000256" key="2">
    <source>
        <dbReference type="ARBA" id="ARBA00022692"/>
    </source>
</evidence>
<dbReference type="Gene3D" id="3.40.1710.10">
    <property type="entry name" value="abc type-2 transporter like domain"/>
    <property type="match status" value="1"/>
</dbReference>
<feature type="coiled-coil region" evidence="5">
    <location>
        <begin position="292"/>
        <end position="348"/>
    </location>
</feature>
<dbReference type="PATRIC" id="fig|1423.173.peg.845"/>
<protein>
    <submittedName>
        <fullName evidence="8">Methyl-accepting protein</fullName>
    </submittedName>
    <submittedName>
        <fullName evidence="9">YhgE/Pip domain-containing protein</fullName>
    </submittedName>
</protein>
<dbReference type="SUPFAM" id="SSF58104">
    <property type="entry name" value="Methyl-accepting chemotaxis protein (MCP) signaling domain"/>
    <property type="match status" value="1"/>
</dbReference>
<dbReference type="InterPro" id="IPR017501">
    <property type="entry name" value="Phage_infect_YhgE_C"/>
</dbReference>
<feature type="transmembrane region" description="Helical" evidence="6">
    <location>
        <begin position="586"/>
        <end position="605"/>
    </location>
</feature>
<evidence type="ECO:0000256" key="1">
    <source>
        <dbReference type="ARBA" id="ARBA00004141"/>
    </source>
</evidence>
<evidence type="ECO:0000313" key="8">
    <source>
        <dbReference type="EMBL" id="KIU11963.1"/>
    </source>
</evidence>
<keyword evidence="4 6" id="KW-0472">Membrane</keyword>
<dbReference type="InterPro" id="IPR023908">
    <property type="entry name" value="xxxLxxG_rpt"/>
</dbReference>
<feature type="transmembrane region" description="Helical" evidence="6">
    <location>
        <begin position="21"/>
        <end position="40"/>
    </location>
</feature>
<proteinExistence type="predicted"/>
<dbReference type="GO" id="GO:0140359">
    <property type="term" value="F:ABC-type transporter activity"/>
    <property type="evidence" value="ECO:0007669"/>
    <property type="project" value="InterPro"/>
</dbReference>
<keyword evidence="2 6" id="KW-0812">Transmembrane</keyword>
<dbReference type="NCBIfam" id="TIGR03057">
    <property type="entry name" value="xxxLxxG_by_4"/>
    <property type="match status" value="1"/>
</dbReference>
<dbReference type="PANTHER" id="PTHR43077:SF5">
    <property type="entry name" value="PHAGE INFECTION PROTEIN"/>
    <property type="match status" value="1"/>
</dbReference>
<name>A0A0D1IRE5_BACIU</name>
<dbReference type="Pfam" id="PF12698">
    <property type="entry name" value="ABC2_membrane_3"/>
    <property type="match status" value="1"/>
</dbReference>
<evidence type="ECO:0000313" key="9">
    <source>
        <dbReference type="EMBL" id="WEY84332.1"/>
    </source>
</evidence>
<dbReference type="GO" id="GO:0016020">
    <property type="term" value="C:membrane"/>
    <property type="evidence" value="ECO:0007669"/>
    <property type="project" value="UniProtKB-SubCell"/>
</dbReference>
<keyword evidence="5" id="KW-0175">Coiled coil</keyword>
<dbReference type="AlphaFoldDB" id="A0A0D1IRE5"/>
<dbReference type="Proteomes" id="UP001214898">
    <property type="component" value="Chromosome"/>
</dbReference>